<keyword evidence="1" id="KW-0812">Transmembrane</keyword>
<feature type="transmembrane region" description="Helical" evidence="1">
    <location>
        <begin position="20"/>
        <end position="37"/>
    </location>
</feature>
<feature type="transmembrane region" description="Helical" evidence="1">
    <location>
        <begin position="110"/>
        <end position="139"/>
    </location>
</feature>
<dbReference type="NCBIfam" id="NF041646">
    <property type="entry name" value="VC0807_fam"/>
    <property type="match status" value="1"/>
</dbReference>
<protein>
    <submittedName>
        <fullName evidence="2">Uncharacterized protein</fullName>
    </submittedName>
</protein>
<feature type="transmembrane region" description="Helical" evidence="1">
    <location>
        <begin position="208"/>
        <end position="229"/>
    </location>
</feature>
<accession>A0ABY5YDP9</accession>
<keyword evidence="1" id="KW-0472">Membrane</keyword>
<evidence type="ECO:0000313" key="2">
    <source>
        <dbReference type="EMBL" id="UWX62938.1"/>
    </source>
</evidence>
<dbReference type="RefSeq" id="WP_260559231.1">
    <property type="nucleotide sequence ID" value="NZ_BAABEC010000184.1"/>
</dbReference>
<proteinExistence type="predicted"/>
<evidence type="ECO:0000256" key="1">
    <source>
        <dbReference type="SAM" id="Phobius"/>
    </source>
</evidence>
<dbReference type="Proteomes" id="UP001060261">
    <property type="component" value="Chromosome"/>
</dbReference>
<reference evidence="2" key="1">
    <citation type="submission" date="2022-09" db="EMBL/GenBank/DDBJ databases">
        <title>genome sequence of Deinococcus rubellus.</title>
        <authorList>
            <person name="Srinivasan S."/>
        </authorList>
    </citation>
    <scope>NUCLEOTIDE SEQUENCE</scope>
    <source>
        <strain evidence="2">Ant6</strain>
    </source>
</reference>
<feature type="transmembrane region" description="Helical" evidence="1">
    <location>
        <begin position="49"/>
        <end position="70"/>
    </location>
</feature>
<feature type="transmembrane region" description="Helical" evidence="1">
    <location>
        <begin position="163"/>
        <end position="188"/>
    </location>
</feature>
<dbReference type="EMBL" id="CP104213">
    <property type="protein sequence ID" value="UWX62938.1"/>
    <property type="molecule type" value="Genomic_DNA"/>
</dbReference>
<feature type="transmembrane region" description="Helical" evidence="1">
    <location>
        <begin position="77"/>
        <end position="98"/>
    </location>
</feature>
<organism evidence="2 3">
    <name type="scientific">Deinococcus rubellus</name>
    <dbReference type="NCBI Taxonomy" id="1889240"/>
    <lineage>
        <taxon>Bacteria</taxon>
        <taxon>Thermotogati</taxon>
        <taxon>Deinococcota</taxon>
        <taxon>Deinococci</taxon>
        <taxon>Deinococcales</taxon>
        <taxon>Deinococcaceae</taxon>
        <taxon>Deinococcus</taxon>
    </lineage>
</organism>
<keyword evidence="1" id="KW-1133">Transmembrane helix</keyword>
<keyword evidence="3" id="KW-1185">Reference proteome</keyword>
<name>A0ABY5YDP9_9DEIO</name>
<evidence type="ECO:0000313" key="3">
    <source>
        <dbReference type="Proteomes" id="UP001060261"/>
    </source>
</evidence>
<gene>
    <name evidence="2" type="ORF">N0D28_09175</name>
</gene>
<sequence>MLNSAKRTSSGRRVVWQRLVRLALDVAFTFVLPYALLNPAPVGLPDLSLHLGNYGVYVLAGVLPTLYIVADTLRRRVLNPFSLFLLAGALSGAAVSFLRLDGVAFALKDALHSGLLVLVCGVSLLLGRPLFEFLFYGLVSPETPQRKQLLSAALSQPEVRRALGWATALVALKALLLGVASYLVAIWLVTLPFGVAGFNAQVARAHALTFPLAIVLDVLFYGAAGGLTLRATRRLTGGLAWPWQEGFWAELERATVPRPGAGGTSLPSTSA</sequence>